<organism evidence="1">
    <name type="scientific">uncultured marine virus</name>
    <dbReference type="NCBI Taxonomy" id="186617"/>
    <lineage>
        <taxon>Viruses</taxon>
        <taxon>environmental samples</taxon>
    </lineage>
</organism>
<proteinExistence type="predicted"/>
<evidence type="ECO:0000313" key="1">
    <source>
        <dbReference type="EMBL" id="AKH47683.1"/>
    </source>
</evidence>
<name>A0A0F7L809_9VIRU</name>
<sequence>MQYGGQYGSHLRHLKACPKWCCVLSTHPPRMLTALSIAASSIWRSTRSTTTLMKTNGRSSLPTLTMSGRLAPKASHCWAPAGSFQSRRKALGSTYRIASVLVSLSGSNISPPLILANGTIPPLASG</sequence>
<dbReference type="EMBL" id="KR029596">
    <property type="protein sequence ID" value="AKH47683.1"/>
    <property type="molecule type" value="Genomic_DNA"/>
</dbReference>
<protein>
    <submittedName>
        <fullName evidence="1">DNA packaging protein</fullName>
    </submittedName>
</protein>
<reference evidence="1" key="2">
    <citation type="submission" date="2015-03" db="EMBL/GenBank/DDBJ databases">
        <authorList>
            <person name="Chow C.-E.T."/>
            <person name="Winget D.M."/>
            <person name="White R.A.III."/>
            <person name="Hallam S.J."/>
            <person name="Suttle C.A."/>
        </authorList>
    </citation>
    <scope>NUCLEOTIDE SEQUENCE</scope>
    <source>
        <strain evidence="1">Oxic1_1</strain>
    </source>
</reference>
<reference evidence="1" key="1">
    <citation type="journal article" date="2015" name="Front. Microbiol.">
        <title>Combining genomic sequencing methods to explore viral diversity and reveal potential virus-host interactions.</title>
        <authorList>
            <person name="Chow C.E."/>
            <person name="Winget D.M."/>
            <person name="White R.A.III."/>
            <person name="Hallam S.J."/>
            <person name="Suttle C.A."/>
        </authorList>
    </citation>
    <scope>NUCLEOTIDE SEQUENCE</scope>
    <source>
        <strain evidence="1">Oxic1_1</strain>
    </source>
</reference>
<accession>A0A0F7L809</accession>